<proteinExistence type="inferred from homology"/>
<evidence type="ECO:0000313" key="10">
    <source>
        <dbReference type="Proteomes" id="UP000198577"/>
    </source>
</evidence>
<feature type="transmembrane region" description="Helical" evidence="7">
    <location>
        <begin position="155"/>
        <end position="172"/>
    </location>
</feature>
<dbReference type="Pfam" id="PF00528">
    <property type="entry name" value="BPD_transp_1"/>
    <property type="match status" value="1"/>
</dbReference>
<dbReference type="GO" id="GO:0055085">
    <property type="term" value="P:transmembrane transport"/>
    <property type="evidence" value="ECO:0007669"/>
    <property type="project" value="InterPro"/>
</dbReference>
<dbReference type="Gene3D" id="1.10.3720.10">
    <property type="entry name" value="MetI-like"/>
    <property type="match status" value="1"/>
</dbReference>
<dbReference type="Proteomes" id="UP000198577">
    <property type="component" value="Unassembled WGS sequence"/>
</dbReference>
<sequence>MVKVRIRLKQRKPNRSLSGDITNIVILIFFGLFFALPLIYAISNAFKPLDEIFLFPPRFFVRNPSLENFQDLFILMQQSWVPFSRYILNTVFITVVGTVGHVVVASMAAYVLAKHKFPGRTLFFSIVVASLMFSYHVTAIPSYLIMSFLKWIDTYYAIIIPQLAYSLGLFLMKQFMEQIPDSLLEAARIDGASEFRVFWQIAMPTVKPAWLTLVIFVFQNLWNTTGGTYIYSEELKTLPFALQQILAGGIARAGVAAAVALLMMTVPITLFIITQSNIIQTMTTSGIKE</sequence>
<accession>A0A1I5W8Q4</accession>
<dbReference type="AlphaFoldDB" id="A0A1I5W8Q4"/>
<evidence type="ECO:0000256" key="1">
    <source>
        <dbReference type="ARBA" id="ARBA00004651"/>
    </source>
</evidence>
<keyword evidence="3" id="KW-1003">Cell membrane</keyword>
<comment type="similarity">
    <text evidence="7">Belongs to the binding-protein-dependent transport system permease family.</text>
</comment>
<reference evidence="9 10" key="1">
    <citation type="submission" date="2016-10" db="EMBL/GenBank/DDBJ databases">
        <authorList>
            <person name="de Groot N.N."/>
        </authorList>
    </citation>
    <scope>NUCLEOTIDE SEQUENCE [LARGE SCALE GENOMIC DNA]</scope>
    <source>
        <strain evidence="9 10">DSM 20678</strain>
    </source>
</reference>
<dbReference type="RefSeq" id="WP_092282368.1">
    <property type="nucleotide sequence ID" value="NZ_FOXR01000015.1"/>
</dbReference>
<dbReference type="STRING" id="937334.SAMN05444406_1154"/>
<dbReference type="CDD" id="cd06261">
    <property type="entry name" value="TM_PBP2"/>
    <property type="match status" value="1"/>
</dbReference>
<dbReference type="OrthoDB" id="9771544at2"/>
<keyword evidence="5 7" id="KW-1133">Transmembrane helix</keyword>
<evidence type="ECO:0000256" key="5">
    <source>
        <dbReference type="ARBA" id="ARBA00022989"/>
    </source>
</evidence>
<dbReference type="SUPFAM" id="SSF161098">
    <property type="entry name" value="MetI-like"/>
    <property type="match status" value="1"/>
</dbReference>
<dbReference type="EMBL" id="FOXR01000015">
    <property type="protein sequence ID" value="SFQ16115.1"/>
    <property type="molecule type" value="Genomic_DNA"/>
</dbReference>
<evidence type="ECO:0000256" key="3">
    <source>
        <dbReference type="ARBA" id="ARBA00022475"/>
    </source>
</evidence>
<dbReference type="InterPro" id="IPR000515">
    <property type="entry name" value="MetI-like"/>
</dbReference>
<protein>
    <submittedName>
        <fullName evidence="9">ABC-type glycerol-3-phosphate transport system, permease component</fullName>
    </submittedName>
</protein>
<feature type="transmembrane region" description="Helical" evidence="7">
    <location>
        <begin position="209"/>
        <end position="230"/>
    </location>
</feature>
<dbReference type="PANTHER" id="PTHR43744">
    <property type="entry name" value="ABC TRANSPORTER PERMEASE PROTEIN MG189-RELATED-RELATED"/>
    <property type="match status" value="1"/>
</dbReference>
<keyword evidence="2 7" id="KW-0813">Transport</keyword>
<dbReference type="PROSITE" id="PS50928">
    <property type="entry name" value="ABC_TM1"/>
    <property type="match status" value="1"/>
</dbReference>
<keyword evidence="6 7" id="KW-0472">Membrane</keyword>
<name>A0A1I5W8Q4_9FIRM</name>
<feature type="transmembrane region" description="Helical" evidence="7">
    <location>
        <begin position="21"/>
        <end position="42"/>
    </location>
</feature>
<evidence type="ECO:0000256" key="2">
    <source>
        <dbReference type="ARBA" id="ARBA00022448"/>
    </source>
</evidence>
<evidence type="ECO:0000256" key="6">
    <source>
        <dbReference type="ARBA" id="ARBA00023136"/>
    </source>
</evidence>
<evidence type="ECO:0000313" key="9">
    <source>
        <dbReference type="EMBL" id="SFQ16115.1"/>
    </source>
</evidence>
<feature type="transmembrane region" description="Helical" evidence="7">
    <location>
        <begin position="86"/>
        <end position="110"/>
    </location>
</feature>
<feature type="domain" description="ABC transmembrane type-1" evidence="8">
    <location>
        <begin position="87"/>
        <end position="274"/>
    </location>
</feature>
<gene>
    <name evidence="9" type="ORF">SAMN05444406_1154</name>
</gene>
<feature type="transmembrane region" description="Helical" evidence="7">
    <location>
        <begin position="250"/>
        <end position="273"/>
    </location>
</feature>
<dbReference type="GO" id="GO:0005886">
    <property type="term" value="C:plasma membrane"/>
    <property type="evidence" value="ECO:0007669"/>
    <property type="project" value="UniProtKB-SubCell"/>
</dbReference>
<organism evidence="9 10">
    <name type="scientific">Caldicoprobacter faecalis</name>
    <dbReference type="NCBI Taxonomy" id="937334"/>
    <lineage>
        <taxon>Bacteria</taxon>
        <taxon>Bacillati</taxon>
        <taxon>Bacillota</taxon>
        <taxon>Clostridia</taxon>
        <taxon>Caldicoprobacterales</taxon>
        <taxon>Caldicoprobacteraceae</taxon>
        <taxon>Caldicoprobacter</taxon>
    </lineage>
</organism>
<keyword evidence="4 7" id="KW-0812">Transmembrane</keyword>
<comment type="subcellular location">
    <subcellularLocation>
        <location evidence="1 7">Cell membrane</location>
        <topology evidence="1 7">Multi-pass membrane protein</topology>
    </subcellularLocation>
</comment>
<feature type="transmembrane region" description="Helical" evidence="7">
    <location>
        <begin position="122"/>
        <end position="149"/>
    </location>
</feature>
<evidence type="ECO:0000256" key="4">
    <source>
        <dbReference type="ARBA" id="ARBA00022692"/>
    </source>
</evidence>
<dbReference type="PANTHER" id="PTHR43744:SF1">
    <property type="entry name" value="BINDING-PROTEIN-DEPENDENT TRANSPORT SYSTEMS INNER MEMBRANE COMPONENT"/>
    <property type="match status" value="1"/>
</dbReference>
<evidence type="ECO:0000259" key="8">
    <source>
        <dbReference type="PROSITE" id="PS50928"/>
    </source>
</evidence>
<keyword evidence="10" id="KW-1185">Reference proteome</keyword>
<evidence type="ECO:0000256" key="7">
    <source>
        <dbReference type="RuleBase" id="RU363032"/>
    </source>
</evidence>
<dbReference type="InterPro" id="IPR035906">
    <property type="entry name" value="MetI-like_sf"/>
</dbReference>